<comment type="subunit">
    <text evidence="4">Part of the Bam complex.</text>
</comment>
<protein>
    <recommendedName>
        <fullName evidence="4">Outer membrane protein assembly factor BamC</fullName>
    </recommendedName>
</protein>
<keyword evidence="4" id="KW-0449">Lipoprotein</keyword>
<keyword evidence="3 4" id="KW-0998">Cell outer membrane</keyword>
<proteinExistence type="inferred from homology"/>
<dbReference type="STRING" id="1908257.BKK47_01750"/>
<dbReference type="PROSITE" id="PS51257">
    <property type="entry name" value="PROKAR_LIPOPROTEIN"/>
    <property type="match status" value="1"/>
</dbReference>
<keyword evidence="2 4" id="KW-0472">Membrane</keyword>
<dbReference type="Gene3D" id="3.30.310.170">
    <property type="entry name" value="Outer membrane protein assembly factor BamC"/>
    <property type="match status" value="1"/>
</dbReference>
<reference evidence="5 6" key="1">
    <citation type="submission" date="2016-10" db="EMBL/GenBank/DDBJ databases">
        <title>Rodentibacter gen. nov. and new species.</title>
        <authorList>
            <person name="Christensen H."/>
        </authorList>
    </citation>
    <scope>NUCLEOTIDE SEQUENCE [LARGE SCALE GENOMIC DNA]</scope>
    <source>
        <strain evidence="5 6">Ppn418</strain>
    </source>
</reference>
<dbReference type="InterPro" id="IPR010653">
    <property type="entry name" value="NlpB/DapX"/>
</dbReference>
<comment type="subcellular location">
    <subcellularLocation>
        <location evidence="4">Cell outer membrane</location>
        <topology evidence="4">Lipid-anchor</topology>
    </subcellularLocation>
</comment>
<dbReference type="InterPro" id="IPR014524">
    <property type="entry name" value="BamC"/>
</dbReference>
<dbReference type="HAMAP" id="MF_00924">
    <property type="entry name" value="OM_assembly_BamC"/>
    <property type="match status" value="1"/>
</dbReference>
<evidence type="ECO:0000256" key="3">
    <source>
        <dbReference type="ARBA" id="ARBA00023237"/>
    </source>
</evidence>
<organism evidence="5 6">
    <name type="scientific">Rodentibacter mrazii</name>
    <dbReference type="NCBI Taxonomy" id="1908257"/>
    <lineage>
        <taxon>Bacteria</taxon>
        <taxon>Pseudomonadati</taxon>
        <taxon>Pseudomonadota</taxon>
        <taxon>Gammaproteobacteria</taxon>
        <taxon>Pasteurellales</taxon>
        <taxon>Pasteurellaceae</taxon>
        <taxon>Rodentibacter</taxon>
    </lineage>
</organism>
<keyword evidence="1 4" id="KW-0732">Signal</keyword>
<comment type="similarity">
    <text evidence="4">Belongs to the BamC family.</text>
</comment>
<dbReference type="InterPro" id="IPR042268">
    <property type="entry name" value="BamC_C"/>
</dbReference>
<comment type="caution">
    <text evidence="5">The sequence shown here is derived from an EMBL/GenBank/DDBJ whole genome shotgun (WGS) entry which is preliminary data.</text>
</comment>
<keyword evidence="6" id="KW-1185">Reference proteome</keyword>
<keyword evidence="4" id="KW-0564">Palmitate</keyword>
<dbReference type="GO" id="GO:0043165">
    <property type="term" value="P:Gram-negative-bacterium-type cell outer membrane assembly"/>
    <property type="evidence" value="ECO:0007669"/>
    <property type="project" value="UniProtKB-UniRule"/>
</dbReference>
<dbReference type="Pfam" id="PF06804">
    <property type="entry name" value="Lipoprotein_18"/>
    <property type="match status" value="1"/>
</dbReference>
<evidence type="ECO:0000313" key="5">
    <source>
        <dbReference type="EMBL" id="OOF41263.1"/>
    </source>
</evidence>
<gene>
    <name evidence="4" type="primary">bamC</name>
    <name evidence="5" type="ORF">BKK47_01750</name>
</gene>
<dbReference type="Gene3D" id="3.30.530.50">
    <property type="match status" value="1"/>
</dbReference>
<comment type="function">
    <text evidence="4">Part of the outer membrane protein assembly complex, which is involved in assembly and insertion of beta-barrel proteins into the outer membrane.</text>
</comment>
<dbReference type="AlphaFoldDB" id="A0A1V3IJ00"/>
<accession>A0A1V3IJ00</accession>
<dbReference type="RefSeq" id="WP_077493208.1">
    <property type="nucleotide sequence ID" value="NZ_MLHG01000012.1"/>
</dbReference>
<dbReference type="GO" id="GO:0009279">
    <property type="term" value="C:cell outer membrane"/>
    <property type="evidence" value="ECO:0007669"/>
    <property type="project" value="UniProtKB-SubCell"/>
</dbReference>
<name>A0A1V3IJ00_9PAST</name>
<evidence type="ECO:0000256" key="4">
    <source>
        <dbReference type="HAMAP-Rule" id="MF_00924"/>
    </source>
</evidence>
<dbReference type="PIRSF" id="PIRSF026343">
    <property type="entry name" value="NlpB"/>
    <property type="match status" value="1"/>
</dbReference>
<dbReference type="GO" id="GO:0051205">
    <property type="term" value="P:protein insertion into membrane"/>
    <property type="evidence" value="ECO:0007669"/>
    <property type="project" value="UniProtKB-UniRule"/>
</dbReference>
<dbReference type="Proteomes" id="UP000189426">
    <property type="component" value="Unassembled WGS sequence"/>
</dbReference>
<sequence>MKKILLGLATVALLSACSSDPEKLQSANDSYQKSNSPIPNFSPLASGGVNLPQQASTYELPNIAVKKDTAVDIRPPSTPLAIIKNSLTQFDGERALIVYSNEQASLYNLQQIQRLLKEENIDSTINGTILTTDWHSTGRIDDKANTEIQYQVEQVSAQDASALTVSVKQMRRDGIIFTPSVAEKQRYTSARLNHFVATLTNSYTKQQQDLNNASVGAFQSGLITDINGRTALGMDATFGQAWEKLGSTLPKVGFDIKSETAGRGQRELKYSPLDKEDWLRLGVNKPELEKGTYFMQLSAIGKQSAVVITDEENKALSGESAQVVYQAIGALLAK</sequence>
<evidence type="ECO:0000313" key="6">
    <source>
        <dbReference type="Proteomes" id="UP000189426"/>
    </source>
</evidence>
<dbReference type="EMBL" id="MLHG01000012">
    <property type="protein sequence ID" value="OOF41263.1"/>
    <property type="molecule type" value="Genomic_DNA"/>
</dbReference>
<evidence type="ECO:0000256" key="1">
    <source>
        <dbReference type="ARBA" id="ARBA00022729"/>
    </source>
</evidence>
<evidence type="ECO:0000256" key="2">
    <source>
        <dbReference type="ARBA" id="ARBA00023136"/>
    </source>
</evidence>